<dbReference type="CDD" id="cd00063">
    <property type="entry name" value="FN3"/>
    <property type="match status" value="1"/>
</dbReference>
<dbReference type="InterPro" id="IPR036116">
    <property type="entry name" value="FN3_sf"/>
</dbReference>
<accession>A0A0V0J5C6</accession>
<evidence type="ECO:0000256" key="1">
    <source>
        <dbReference type="SAM" id="SignalP"/>
    </source>
</evidence>
<dbReference type="EMBL" id="GEEE01002209">
    <property type="protein sequence ID" value="JAP61016.1"/>
    <property type="molecule type" value="Transcribed_RNA"/>
</dbReference>
<evidence type="ECO:0000313" key="3">
    <source>
        <dbReference type="EMBL" id="JAP61016.1"/>
    </source>
</evidence>
<feature type="domain" description="Fibronectin type-III" evidence="2">
    <location>
        <begin position="21"/>
        <end position="112"/>
    </location>
</feature>
<dbReference type="PROSITE" id="PS50853">
    <property type="entry name" value="FN3"/>
    <property type="match status" value="1"/>
</dbReference>
<dbReference type="SUPFAM" id="SSF49265">
    <property type="entry name" value="Fibronectin type III"/>
    <property type="match status" value="1"/>
</dbReference>
<protein>
    <submittedName>
        <fullName evidence="3">Fibronectin type III domain</fullName>
    </submittedName>
</protein>
<evidence type="ECO:0000259" key="2">
    <source>
        <dbReference type="PROSITE" id="PS50853"/>
    </source>
</evidence>
<sequence>MLPLFLLILLLGRGEGNKRRMPARLSVSTLNSSAIYARWSMPPDSGDLNGQYQVTIYNDQKNEVLTVSDNCVVIADLEPSTVYKLSVDAMMNDGQPVGKPAYGRITTESSERRMPARLSVSTLNSSAISARWSMPPDSGDLNGQYQ</sequence>
<dbReference type="InterPro" id="IPR013783">
    <property type="entry name" value="Ig-like_fold"/>
</dbReference>
<reference evidence="3" key="1">
    <citation type="submission" date="2016-01" db="EMBL/GenBank/DDBJ databases">
        <title>Reference transcriptome for the parasite Schistocephalus solidus: insights into the molecular evolution of parasitism.</title>
        <authorList>
            <person name="Hebert F.O."/>
            <person name="Grambauer S."/>
            <person name="Barber I."/>
            <person name="Landry C.R."/>
            <person name="Aubin-Horth N."/>
        </authorList>
    </citation>
    <scope>NUCLEOTIDE SEQUENCE</scope>
</reference>
<organism evidence="3">
    <name type="scientific">Schistocephalus solidus</name>
    <name type="common">Tapeworm</name>
    <dbReference type="NCBI Taxonomy" id="70667"/>
    <lineage>
        <taxon>Eukaryota</taxon>
        <taxon>Metazoa</taxon>
        <taxon>Spiralia</taxon>
        <taxon>Lophotrochozoa</taxon>
        <taxon>Platyhelminthes</taxon>
        <taxon>Cestoda</taxon>
        <taxon>Eucestoda</taxon>
        <taxon>Diphyllobothriidea</taxon>
        <taxon>Diphyllobothriidae</taxon>
        <taxon>Schistocephalus</taxon>
    </lineage>
</organism>
<dbReference type="AlphaFoldDB" id="A0A0V0J5C6"/>
<dbReference type="Pfam" id="PF00041">
    <property type="entry name" value="fn3"/>
    <property type="match status" value="1"/>
</dbReference>
<dbReference type="InterPro" id="IPR003961">
    <property type="entry name" value="FN3_dom"/>
</dbReference>
<name>A0A0V0J5C6_SCHSO</name>
<feature type="non-terminal residue" evidence="3">
    <location>
        <position position="146"/>
    </location>
</feature>
<keyword evidence="1" id="KW-0732">Signal</keyword>
<dbReference type="Gene3D" id="2.60.40.10">
    <property type="entry name" value="Immunoglobulins"/>
    <property type="match status" value="1"/>
</dbReference>
<proteinExistence type="predicted"/>
<feature type="chain" id="PRO_5006866712" evidence="1">
    <location>
        <begin position="17"/>
        <end position="146"/>
    </location>
</feature>
<gene>
    <name evidence="3" type="ORF">TR151304</name>
</gene>
<feature type="signal peptide" evidence="1">
    <location>
        <begin position="1"/>
        <end position="16"/>
    </location>
</feature>